<feature type="domain" description="UCH catalytic" evidence="12">
    <location>
        <begin position="5"/>
        <end position="225"/>
    </location>
</feature>
<dbReference type="GO" id="GO:0016579">
    <property type="term" value="P:protein deubiquitination"/>
    <property type="evidence" value="ECO:0007669"/>
    <property type="project" value="TreeGrafter"/>
</dbReference>
<name>A0AAV2AR43_9ARAC</name>
<keyword evidence="4 10" id="KW-0645">Protease</keyword>
<keyword evidence="7 10" id="KW-0788">Thiol protease</keyword>
<dbReference type="GO" id="GO:0006511">
    <property type="term" value="P:ubiquitin-dependent protein catabolic process"/>
    <property type="evidence" value="ECO:0007669"/>
    <property type="project" value="UniProtKB-UniRule"/>
</dbReference>
<accession>A0AAV2AR43</accession>
<evidence type="ECO:0000259" key="12">
    <source>
        <dbReference type="PROSITE" id="PS52048"/>
    </source>
</evidence>
<dbReference type="FunFam" id="3.40.532.10:FF:000006">
    <property type="entry name" value="Ubiquitin carboxyl-terminal hydrolase"/>
    <property type="match status" value="1"/>
</dbReference>
<protein>
    <recommendedName>
        <fullName evidence="9 11">Ubiquitin carboxyl-terminal hydrolase</fullName>
        <ecNumber evidence="3 11">3.4.19.12</ecNumber>
    </recommendedName>
</protein>
<comment type="catalytic activity">
    <reaction evidence="1 10 11">
        <text>Thiol-dependent hydrolysis of ester, thioester, amide, peptide and isopeptide bonds formed by the C-terminal Gly of ubiquitin (a 76-residue protein attached to proteins as an intracellular targeting signal).</text>
        <dbReference type="EC" id="3.4.19.12"/>
    </reaction>
</comment>
<keyword evidence="5 10" id="KW-0833">Ubl conjugation pathway</keyword>
<dbReference type="Proteomes" id="UP001497382">
    <property type="component" value="Unassembled WGS sequence"/>
</dbReference>
<dbReference type="EC" id="3.4.19.12" evidence="3 11"/>
<dbReference type="PRINTS" id="PR00707">
    <property type="entry name" value="UBCTHYDRLASE"/>
</dbReference>
<dbReference type="EMBL" id="CAXIEN010000193">
    <property type="protein sequence ID" value="CAL1285659.1"/>
    <property type="molecule type" value="Genomic_DNA"/>
</dbReference>
<dbReference type="PROSITE" id="PS52048">
    <property type="entry name" value="UCH_DOMAIN"/>
    <property type="match status" value="1"/>
</dbReference>
<dbReference type="GO" id="GO:0005737">
    <property type="term" value="C:cytoplasm"/>
    <property type="evidence" value="ECO:0007669"/>
    <property type="project" value="TreeGrafter"/>
</dbReference>
<comment type="caution">
    <text evidence="13">The sequence shown here is derived from an EMBL/GenBank/DDBJ whole genome shotgun (WGS) entry which is preliminary data.</text>
</comment>
<organism evidence="13 14">
    <name type="scientific">Larinioides sclopetarius</name>
    <dbReference type="NCBI Taxonomy" id="280406"/>
    <lineage>
        <taxon>Eukaryota</taxon>
        <taxon>Metazoa</taxon>
        <taxon>Ecdysozoa</taxon>
        <taxon>Arthropoda</taxon>
        <taxon>Chelicerata</taxon>
        <taxon>Arachnida</taxon>
        <taxon>Araneae</taxon>
        <taxon>Araneomorphae</taxon>
        <taxon>Entelegynae</taxon>
        <taxon>Araneoidea</taxon>
        <taxon>Araneidae</taxon>
        <taxon>Larinioides</taxon>
    </lineage>
</organism>
<evidence type="ECO:0000256" key="7">
    <source>
        <dbReference type="ARBA" id="ARBA00022807"/>
    </source>
</evidence>
<evidence type="ECO:0000313" key="13">
    <source>
        <dbReference type="EMBL" id="CAL1285659.1"/>
    </source>
</evidence>
<dbReference type="PANTHER" id="PTHR10589">
    <property type="entry name" value="UBIQUITIN CARBOXYL-TERMINAL HYDROLASE"/>
    <property type="match status" value="1"/>
</dbReference>
<keyword evidence="14" id="KW-1185">Reference proteome</keyword>
<evidence type="ECO:0000256" key="10">
    <source>
        <dbReference type="PROSITE-ProRule" id="PRU01393"/>
    </source>
</evidence>
<evidence type="ECO:0000256" key="4">
    <source>
        <dbReference type="ARBA" id="ARBA00022670"/>
    </source>
</evidence>
<dbReference type="Gene3D" id="3.40.532.10">
    <property type="entry name" value="Peptidase C12, ubiquitin carboxyl-terminal hydrolase"/>
    <property type="match status" value="1"/>
</dbReference>
<feature type="active site" description="Nucleophile" evidence="10">
    <location>
        <position position="95"/>
    </location>
</feature>
<dbReference type="InterPro" id="IPR036959">
    <property type="entry name" value="Peptidase_C12_UCH_sf"/>
</dbReference>
<feature type="active site" description="Proton donor" evidence="10">
    <location>
        <position position="165"/>
    </location>
</feature>
<evidence type="ECO:0000256" key="11">
    <source>
        <dbReference type="RuleBase" id="RU361215"/>
    </source>
</evidence>
<evidence type="ECO:0000256" key="8">
    <source>
        <dbReference type="ARBA" id="ARBA00055560"/>
    </source>
</evidence>
<evidence type="ECO:0000256" key="1">
    <source>
        <dbReference type="ARBA" id="ARBA00000707"/>
    </source>
</evidence>
<dbReference type="GO" id="GO:0004843">
    <property type="term" value="F:cysteine-type deubiquitinase activity"/>
    <property type="evidence" value="ECO:0007669"/>
    <property type="project" value="UniProtKB-UniRule"/>
</dbReference>
<evidence type="ECO:0000256" key="5">
    <source>
        <dbReference type="ARBA" id="ARBA00022786"/>
    </source>
</evidence>
<dbReference type="CDD" id="cd09616">
    <property type="entry name" value="Peptidase_C12_UCH_L1_L3"/>
    <property type="match status" value="1"/>
</dbReference>
<dbReference type="SUPFAM" id="SSF54001">
    <property type="entry name" value="Cysteine proteinases"/>
    <property type="match status" value="1"/>
</dbReference>
<dbReference type="Pfam" id="PF01088">
    <property type="entry name" value="Peptidase_C12"/>
    <property type="match status" value="1"/>
</dbReference>
<evidence type="ECO:0000313" key="14">
    <source>
        <dbReference type="Proteomes" id="UP001497382"/>
    </source>
</evidence>
<evidence type="ECO:0000256" key="2">
    <source>
        <dbReference type="ARBA" id="ARBA00009326"/>
    </source>
</evidence>
<evidence type="ECO:0000256" key="6">
    <source>
        <dbReference type="ARBA" id="ARBA00022801"/>
    </source>
</evidence>
<gene>
    <name evidence="13" type="ORF">LARSCL_LOCUS13842</name>
</gene>
<dbReference type="InterPro" id="IPR001578">
    <property type="entry name" value="Peptidase_C12_UCH"/>
</dbReference>
<proteinExistence type="inferred from homology"/>
<feature type="site" description="Important for enzyme activity" evidence="10">
    <location>
        <position position="180"/>
    </location>
</feature>
<comment type="function">
    <text evidence="8">Ubiquitin-protein hydrolase is involved both in the processing of ubiquitin precursors and of ubiquitinated proteins. This enzyme is a thiol protease that recognizes and hydrolyzes a peptide bond at the C-terminal glycine of ubiquitin.</text>
</comment>
<sequence>MSALEWLPLESNPDIMNRFLEKLGVPKKWGISDVVSLDEELLNLVPTPVYAVLLLFPFSEADNEYCKKQEEIVQSGSEKPDENLYFMNQTIANGCGVVALIHAIANNMEHLDLDSDSIIKKFIEETKTLSPKCKSEVLELKSEISLALKGSYESGRSLCTKCEFHFIALIHSNSKLYELDGRKTAPVFHGSTSNETFLKDAVRVCKEYMERDSQNINFNALAFGAVGN</sequence>
<evidence type="ECO:0000256" key="3">
    <source>
        <dbReference type="ARBA" id="ARBA00012759"/>
    </source>
</evidence>
<dbReference type="AlphaFoldDB" id="A0AAV2AR43"/>
<dbReference type="InterPro" id="IPR038765">
    <property type="entry name" value="Papain-like_cys_pep_sf"/>
</dbReference>
<comment type="similarity">
    <text evidence="2 10 11">Belongs to the peptidase C12 family.</text>
</comment>
<dbReference type="PANTHER" id="PTHR10589:SF17">
    <property type="entry name" value="UBIQUITIN CARBOXYL-TERMINAL HYDROLASE"/>
    <property type="match status" value="1"/>
</dbReference>
<reference evidence="13 14" key="1">
    <citation type="submission" date="2024-04" db="EMBL/GenBank/DDBJ databases">
        <authorList>
            <person name="Rising A."/>
            <person name="Reimegard J."/>
            <person name="Sonavane S."/>
            <person name="Akerstrom W."/>
            <person name="Nylinder S."/>
            <person name="Hedman E."/>
            <person name="Kallberg Y."/>
        </authorList>
    </citation>
    <scope>NUCLEOTIDE SEQUENCE [LARGE SCALE GENOMIC DNA]</scope>
</reference>
<keyword evidence="6 10" id="KW-0378">Hydrolase</keyword>
<feature type="site" description="Transition state stabilizer" evidence="10">
    <location>
        <position position="89"/>
    </location>
</feature>
<evidence type="ECO:0000256" key="9">
    <source>
        <dbReference type="ARBA" id="ARBA00073226"/>
    </source>
</evidence>